<reference evidence="15" key="1">
    <citation type="submission" date="2022-07" db="EMBL/GenBank/DDBJ databases">
        <title>Fungi with potential for degradation of polypropylene.</title>
        <authorList>
            <person name="Gostincar C."/>
        </authorList>
    </citation>
    <scope>NUCLEOTIDE SEQUENCE</scope>
    <source>
        <strain evidence="15">EXF-13308</strain>
    </source>
</reference>
<organism evidence="15 16">
    <name type="scientific">Pleurostoma richardsiae</name>
    <dbReference type="NCBI Taxonomy" id="41990"/>
    <lineage>
        <taxon>Eukaryota</taxon>
        <taxon>Fungi</taxon>
        <taxon>Dikarya</taxon>
        <taxon>Ascomycota</taxon>
        <taxon>Pezizomycotina</taxon>
        <taxon>Sordariomycetes</taxon>
        <taxon>Sordariomycetidae</taxon>
        <taxon>Calosphaeriales</taxon>
        <taxon>Pleurostomataceae</taxon>
        <taxon>Pleurostoma</taxon>
    </lineage>
</organism>
<keyword evidence="7" id="KW-0146">Chitin degradation</keyword>
<feature type="chain" id="PRO_5041251069" description="chitinase" evidence="13">
    <location>
        <begin position="30"/>
        <end position="388"/>
    </location>
</feature>
<evidence type="ECO:0000259" key="14">
    <source>
        <dbReference type="PROSITE" id="PS51910"/>
    </source>
</evidence>
<keyword evidence="4" id="KW-0964">Secreted</keyword>
<dbReference type="Proteomes" id="UP001174694">
    <property type="component" value="Unassembled WGS sequence"/>
</dbReference>
<accession>A0AA38VF64</accession>
<evidence type="ECO:0000256" key="4">
    <source>
        <dbReference type="ARBA" id="ARBA00022525"/>
    </source>
</evidence>
<evidence type="ECO:0000256" key="10">
    <source>
        <dbReference type="ARBA" id="ARBA00023326"/>
    </source>
</evidence>
<evidence type="ECO:0000256" key="5">
    <source>
        <dbReference type="ARBA" id="ARBA00022669"/>
    </source>
</evidence>
<comment type="subcellular location">
    <subcellularLocation>
        <location evidence="2">Secreted</location>
    </subcellularLocation>
</comment>
<name>A0AA38VF64_9PEZI</name>
<dbReference type="GO" id="GO:0006032">
    <property type="term" value="P:chitin catabolic process"/>
    <property type="evidence" value="ECO:0007669"/>
    <property type="project" value="UniProtKB-KW"/>
</dbReference>
<dbReference type="Pfam" id="PF00704">
    <property type="entry name" value="Glyco_hydro_18"/>
    <property type="match status" value="1"/>
</dbReference>
<dbReference type="GO" id="GO:0005576">
    <property type="term" value="C:extracellular region"/>
    <property type="evidence" value="ECO:0007669"/>
    <property type="project" value="UniProtKB-SubCell"/>
</dbReference>
<keyword evidence="6 11" id="KW-0378">Hydrolase</keyword>
<evidence type="ECO:0000313" key="15">
    <source>
        <dbReference type="EMBL" id="KAJ9137686.1"/>
    </source>
</evidence>
<dbReference type="InterPro" id="IPR017853">
    <property type="entry name" value="GH"/>
</dbReference>
<keyword evidence="10" id="KW-0624">Polysaccharide degradation</keyword>
<comment type="caution">
    <text evidence="15">The sequence shown here is derived from an EMBL/GenBank/DDBJ whole genome shotgun (WGS) entry which is preliminary data.</text>
</comment>
<dbReference type="Gene3D" id="3.20.20.80">
    <property type="entry name" value="Glycosidases"/>
    <property type="match status" value="1"/>
</dbReference>
<dbReference type="PROSITE" id="PS01095">
    <property type="entry name" value="GH18_1"/>
    <property type="match status" value="1"/>
</dbReference>
<evidence type="ECO:0000256" key="2">
    <source>
        <dbReference type="ARBA" id="ARBA00004613"/>
    </source>
</evidence>
<comment type="similarity">
    <text evidence="12">Belongs to the glycosyl hydrolase 18 family.</text>
</comment>
<evidence type="ECO:0000256" key="13">
    <source>
        <dbReference type="SAM" id="SignalP"/>
    </source>
</evidence>
<comment type="catalytic activity">
    <reaction evidence="1">
        <text>Random endo-hydrolysis of N-acetyl-beta-D-glucosaminide (1-&gt;4)-beta-linkages in chitin and chitodextrins.</text>
        <dbReference type="EC" id="3.2.1.14"/>
    </reaction>
</comment>
<evidence type="ECO:0000256" key="8">
    <source>
        <dbReference type="ARBA" id="ARBA00023277"/>
    </source>
</evidence>
<feature type="signal peptide" evidence="13">
    <location>
        <begin position="1"/>
        <end position="29"/>
    </location>
</feature>
<evidence type="ECO:0000256" key="12">
    <source>
        <dbReference type="RuleBase" id="RU004453"/>
    </source>
</evidence>
<evidence type="ECO:0000256" key="1">
    <source>
        <dbReference type="ARBA" id="ARBA00000822"/>
    </source>
</evidence>
<keyword evidence="9 11" id="KW-0326">Glycosidase</keyword>
<dbReference type="GO" id="GO:0008843">
    <property type="term" value="F:endochitinase activity"/>
    <property type="evidence" value="ECO:0007669"/>
    <property type="project" value="UniProtKB-EC"/>
</dbReference>
<evidence type="ECO:0000256" key="9">
    <source>
        <dbReference type="ARBA" id="ARBA00023295"/>
    </source>
</evidence>
<proteinExistence type="inferred from homology"/>
<dbReference type="EC" id="3.2.1.14" evidence="3"/>
<evidence type="ECO:0000256" key="3">
    <source>
        <dbReference type="ARBA" id="ARBA00012729"/>
    </source>
</evidence>
<protein>
    <recommendedName>
        <fullName evidence="3">chitinase</fullName>
        <ecNumber evidence="3">3.2.1.14</ecNumber>
    </recommendedName>
</protein>
<dbReference type="InterPro" id="IPR001223">
    <property type="entry name" value="Glyco_hydro18_cat"/>
</dbReference>
<keyword evidence="8" id="KW-0119">Carbohydrate metabolism</keyword>
<evidence type="ECO:0000256" key="7">
    <source>
        <dbReference type="ARBA" id="ARBA00023024"/>
    </source>
</evidence>
<dbReference type="AlphaFoldDB" id="A0AA38VF64"/>
<evidence type="ECO:0000313" key="16">
    <source>
        <dbReference type="Proteomes" id="UP001174694"/>
    </source>
</evidence>
<dbReference type="InterPro" id="IPR001579">
    <property type="entry name" value="Glyco_hydro_18_chit_AS"/>
</dbReference>
<dbReference type="PROSITE" id="PS51910">
    <property type="entry name" value="GH18_2"/>
    <property type="match status" value="1"/>
</dbReference>
<feature type="domain" description="GH18" evidence="14">
    <location>
        <begin position="37"/>
        <end position="353"/>
    </location>
</feature>
<evidence type="ECO:0000256" key="11">
    <source>
        <dbReference type="RuleBase" id="RU000489"/>
    </source>
</evidence>
<keyword evidence="5" id="KW-0147">Chitin-binding</keyword>
<dbReference type="PANTHER" id="PTHR45708">
    <property type="entry name" value="ENDOCHITINASE"/>
    <property type="match status" value="1"/>
</dbReference>
<dbReference type="GO" id="GO:0008061">
    <property type="term" value="F:chitin binding"/>
    <property type="evidence" value="ECO:0007669"/>
    <property type="project" value="UniProtKB-KW"/>
</dbReference>
<dbReference type="GO" id="GO:0000272">
    <property type="term" value="P:polysaccharide catabolic process"/>
    <property type="evidence" value="ECO:0007669"/>
    <property type="project" value="UniProtKB-KW"/>
</dbReference>
<dbReference type="InterPro" id="IPR050542">
    <property type="entry name" value="Glycosyl_Hydrlase18_Chitinase"/>
</dbReference>
<dbReference type="PANTHER" id="PTHR45708:SF49">
    <property type="entry name" value="ENDOCHITINASE"/>
    <property type="match status" value="1"/>
</dbReference>
<dbReference type="EMBL" id="JANBVO010000033">
    <property type="protein sequence ID" value="KAJ9137686.1"/>
    <property type="molecule type" value="Genomic_DNA"/>
</dbReference>
<sequence length="388" mass="41688">MFSQTRFINPPLIIHLVAALLAPAKYVSGRFSSSATTNLAVYWGQNSFNQATSQRRLADYCKDIEINVCHPLPVRYDSSHAFQIIPLAFLVTIRNPTVNFANAGDNCTVITGSTLLSCPQLEEDIMACQGTYGKTIMLSIGGSTYAEGGFPSDAAAIAAAESIWAAFGPVQPAGGYSRPFGTSVVDGFDLDFESPVQNMVPFVERLRVLMDAAMTSGGKAYYLSAAPQCPFPDIANNDLLTSNISFDFISVQFYNNFCGVASFDTVAGTPSAFNFDEWDRWAQTSANPRTKILLGILANTGAGRGYVPSSALGPILSYCRQFSSFGGVMMWDMSQLHENAPFLGDVATELRQESPSGQSSTAAGPAIPTRQLGFMRVCGTVYSRSATT</sequence>
<keyword evidence="13" id="KW-0732">Signal</keyword>
<evidence type="ECO:0000256" key="6">
    <source>
        <dbReference type="ARBA" id="ARBA00022801"/>
    </source>
</evidence>
<gene>
    <name evidence="15" type="ORF">NKR23_g9004</name>
</gene>
<dbReference type="SUPFAM" id="SSF51445">
    <property type="entry name" value="(Trans)glycosidases"/>
    <property type="match status" value="1"/>
</dbReference>
<keyword evidence="16" id="KW-1185">Reference proteome</keyword>